<dbReference type="InterPro" id="IPR028357">
    <property type="entry name" value="UDPglc_DH_bac"/>
</dbReference>
<evidence type="ECO:0000313" key="13">
    <source>
        <dbReference type="Proteomes" id="UP000010523"/>
    </source>
</evidence>
<dbReference type="InterPro" id="IPR014027">
    <property type="entry name" value="UDP-Glc/GDP-Man_DH_C"/>
</dbReference>
<dbReference type="SUPFAM" id="SSF48179">
    <property type="entry name" value="6-phosphogluconate dehydrogenase C-terminal domain-like"/>
    <property type="match status" value="1"/>
</dbReference>
<evidence type="ECO:0000256" key="1">
    <source>
        <dbReference type="ARBA" id="ARBA00004701"/>
    </source>
</evidence>
<accession>I3E1U5</accession>
<feature type="binding site" evidence="10">
    <location>
        <position position="157"/>
    </location>
    <ligand>
        <name>NAD(+)</name>
        <dbReference type="ChEBI" id="CHEBI:57540"/>
    </ligand>
</feature>
<comment type="catalytic activity">
    <reaction evidence="6 7">
        <text>UDP-alpha-D-glucose + 2 NAD(+) + H2O = UDP-alpha-D-glucuronate + 2 NADH + 3 H(+)</text>
        <dbReference type="Rhea" id="RHEA:23596"/>
        <dbReference type="ChEBI" id="CHEBI:15377"/>
        <dbReference type="ChEBI" id="CHEBI:15378"/>
        <dbReference type="ChEBI" id="CHEBI:57540"/>
        <dbReference type="ChEBI" id="CHEBI:57945"/>
        <dbReference type="ChEBI" id="CHEBI:58052"/>
        <dbReference type="ChEBI" id="CHEBI:58885"/>
        <dbReference type="EC" id="1.1.1.22"/>
    </reaction>
</comment>
<sequence length="437" mass="48241">MKIIAVVGTGYVGLVTGVCLADIGHRVTCVDIDERKVETMKQGVSPIYEPGLDDLMKKNIENGRLAFTTSHQEAFADAEVIYIAVGTPQQEDGSANLQFIEQAAKDIAENIMRDGVVVVTKSTVPVGTNDKVKRWILEHLQHDVQFDVVSNPEFLREGSAIYDTFHGDRIVIGAENDRAANIVEELNKPFGIPIFKTDIRSAEMIKYASNAFLATKISFINEIANISEKLGANIEDVAYGMGLDSRIGSQFLRAGIGYGGSCFPKDTKALVQIAGDVEHKFDLLEAVINVNNKQQARLVELALNRFTSLRGKKAAMLGLAFKPNTDDMREAASIVMAEQLIKEGATVVAYDPIAIENAKKFIGDKIIYVETIESALEQADVAFIVTEWDQIKKLPLDTYAKLMKEPIVFDGRNCYDLEEVKKHSIEYYSIGRPGIKN</sequence>
<evidence type="ECO:0000256" key="9">
    <source>
        <dbReference type="PIRSR" id="PIRSR500134-2"/>
    </source>
</evidence>
<dbReference type="InterPro" id="IPR036291">
    <property type="entry name" value="NAD(P)-bd_dom_sf"/>
</dbReference>
<dbReference type="AlphaFoldDB" id="I3E1U5"/>
<evidence type="ECO:0000256" key="10">
    <source>
        <dbReference type="PIRSR" id="PIRSR500134-3"/>
    </source>
</evidence>
<feature type="binding site" evidence="9">
    <location>
        <position position="322"/>
    </location>
    <ligand>
        <name>substrate</name>
    </ligand>
</feature>
<comment type="similarity">
    <text evidence="2 7">Belongs to the UDP-glucose/GDP-mannose dehydrogenase family.</text>
</comment>
<dbReference type="GO" id="GO:0000271">
    <property type="term" value="P:polysaccharide biosynthetic process"/>
    <property type="evidence" value="ECO:0007669"/>
    <property type="project" value="InterPro"/>
</dbReference>
<dbReference type="eggNOG" id="COG1004">
    <property type="taxonomic scope" value="Bacteria"/>
</dbReference>
<dbReference type="InterPro" id="IPR017476">
    <property type="entry name" value="UDP-Glc/GDP-Man"/>
</dbReference>
<dbReference type="PIRSF" id="PIRSF500134">
    <property type="entry name" value="UDPglc_DH_bac"/>
    <property type="match status" value="1"/>
</dbReference>
<evidence type="ECO:0000256" key="7">
    <source>
        <dbReference type="PIRNR" id="PIRNR000124"/>
    </source>
</evidence>
<feature type="binding site" evidence="10">
    <location>
        <position position="87"/>
    </location>
    <ligand>
        <name>NAD(+)</name>
        <dbReference type="ChEBI" id="CHEBI:57540"/>
    </ligand>
</feature>
<dbReference type="InterPro" id="IPR001732">
    <property type="entry name" value="UDP-Glc/GDP-Man_DH_N"/>
</dbReference>
<comment type="caution">
    <text evidence="12">The sequence shown here is derived from an EMBL/GenBank/DDBJ whole genome shotgun (WGS) entry which is preliminary data.</text>
</comment>
<gene>
    <name evidence="12" type="ORF">PB1_08902</name>
</gene>
<evidence type="ECO:0000256" key="6">
    <source>
        <dbReference type="ARBA" id="ARBA00047473"/>
    </source>
</evidence>
<dbReference type="Gene3D" id="3.40.50.720">
    <property type="entry name" value="NAD(P)-binding Rossmann-like Domain"/>
    <property type="match status" value="2"/>
</dbReference>
<evidence type="ECO:0000313" key="12">
    <source>
        <dbReference type="EMBL" id="EIJ80466.1"/>
    </source>
</evidence>
<feature type="binding site" evidence="10">
    <location>
        <position position="31"/>
    </location>
    <ligand>
        <name>NAD(+)</name>
        <dbReference type="ChEBI" id="CHEBI:57540"/>
    </ligand>
</feature>
<dbReference type="InterPro" id="IPR014026">
    <property type="entry name" value="UDP-Glc/GDP-Man_DH_dimer"/>
</dbReference>
<dbReference type="SUPFAM" id="SSF52413">
    <property type="entry name" value="UDP-glucose/GDP-mannose dehydrogenase C-terminal domain"/>
    <property type="match status" value="1"/>
</dbReference>
<evidence type="ECO:0000256" key="3">
    <source>
        <dbReference type="ARBA" id="ARBA00012954"/>
    </source>
</evidence>
<dbReference type="RefSeq" id="WP_003351923.1">
    <property type="nucleotide sequence ID" value="NZ_AFEU01000002.1"/>
</dbReference>
<feature type="binding site" evidence="9">
    <location>
        <begin position="251"/>
        <end position="255"/>
    </location>
    <ligand>
        <name>substrate</name>
    </ligand>
</feature>
<dbReference type="InterPro" id="IPR036220">
    <property type="entry name" value="UDP-Glc/GDP-Man_DH_C_sf"/>
</dbReference>
<name>I3E1U5_BACMT</name>
<dbReference type="PANTHER" id="PTHR43750">
    <property type="entry name" value="UDP-GLUCOSE 6-DEHYDROGENASE TUAD"/>
    <property type="match status" value="1"/>
</dbReference>
<proteinExistence type="inferred from homology"/>
<dbReference type="InterPro" id="IPR008927">
    <property type="entry name" value="6-PGluconate_DH-like_C_sf"/>
</dbReference>
<keyword evidence="4 7" id="KW-0560">Oxidoreductase</keyword>
<feature type="binding site" evidence="9">
    <location>
        <position position="206"/>
    </location>
    <ligand>
        <name>substrate</name>
    </ligand>
</feature>
<dbReference type="STRING" id="997296.PB1_08902"/>
<protein>
    <recommendedName>
        <fullName evidence="3 7">UDP-glucose 6-dehydrogenase</fullName>
        <ecNumber evidence="3 7">1.1.1.22</ecNumber>
    </recommendedName>
</protein>
<dbReference type="PANTHER" id="PTHR43750:SF4">
    <property type="entry name" value="UDP-GLUCOSE 6-DEHYDROGENASE YWQF"/>
    <property type="match status" value="1"/>
</dbReference>
<dbReference type="Proteomes" id="UP000010523">
    <property type="component" value="Unassembled WGS sequence"/>
</dbReference>
<dbReference type="PIRSF" id="PIRSF000124">
    <property type="entry name" value="UDPglc_GDPman_dh"/>
    <property type="match status" value="1"/>
</dbReference>
<dbReference type="Pfam" id="PF03720">
    <property type="entry name" value="UDPG_MGDP_dh_C"/>
    <property type="match status" value="1"/>
</dbReference>
<evidence type="ECO:0000256" key="4">
    <source>
        <dbReference type="ARBA" id="ARBA00023002"/>
    </source>
</evidence>
<dbReference type="Pfam" id="PF00984">
    <property type="entry name" value="UDPG_MGDP_dh"/>
    <property type="match status" value="1"/>
</dbReference>
<dbReference type="EMBL" id="AFEU01000002">
    <property type="protein sequence ID" value="EIJ80466.1"/>
    <property type="molecule type" value="Genomic_DNA"/>
</dbReference>
<dbReference type="EC" id="1.1.1.22" evidence="3 7"/>
<dbReference type="PATRIC" id="fig|997296.3.peg.1890"/>
<evidence type="ECO:0000256" key="5">
    <source>
        <dbReference type="ARBA" id="ARBA00023027"/>
    </source>
</evidence>
<evidence type="ECO:0000256" key="2">
    <source>
        <dbReference type="ARBA" id="ARBA00006601"/>
    </source>
</evidence>
<dbReference type="GO" id="GO:0003979">
    <property type="term" value="F:UDP-glucose 6-dehydrogenase activity"/>
    <property type="evidence" value="ECO:0007669"/>
    <property type="project" value="UniProtKB-EC"/>
</dbReference>
<dbReference type="Pfam" id="PF03721">
    <property type="entry name" value="UDPG_MGDP_dh_N"/>
    <property type="match status" value="1"/>
</dbReference>
<feature type="binding site" evidence="10">
    <location>
        <position position="329"/>
    </location>
    <ligand>
        <name>NAD(+)</name>
        <dbReference type="ChEBI" id="CHEBI:57540"/>
    </ligand>
</feature>
<dbReference type="GO" id="GO:0051287">
    <property type="term" value="F:NAD binding"/>
    <property type="evidence" value="ECO:0007669"/>
    <property type="project" value="InterPro"/>
</dbReference>
<comment type="pathway">
    <text evidence="1">Nucleotide-sugar biosynthesis; UDP-alpha-D-glucuronate biosynthesis; UDP-alpha-D-glucuronate from UDP-alpha-D-glucose: step 1/1.</text>
</comment>
<dbReference type="GO" id="GO:0006065">
    <property type="term" value="P:UDP-glucuronate biosynthetic process"/>
    <property type="evidence" value="ECO:0007669"/>
    <property type="project" value="UniProtKB-UniPathway"/>
</dbReference>
<keyword evidence="13" id="KW-1185">Reference proteome</keyword>
<feature type="active site" description="Nucleophile" evidence="8">
    <location>
        <position position="262"/>
    </location>
</feature>
<feature type="binding site" evidence="10">
    <location>
        <position position="36"/>
    </location>
    <ligand>
        <name>NAD(+)</name>
        <dbReference type="ChEBI" id="CHEBI:57540"/>
    </ligand>
</feature>
<dbReference type="SMART" id="SM00984">
    <property type="entry name" value="UDPG_MGDP_dh_C"/>
    <property type="match status" value="1"/>
</dbReference>
<feature type="binding site" evidence="9">
    <location>
        <position position="259"/>
    </location>
    <ligand>
        <name>substrate</name>
    </ligand>
</feature>
<feature type="binding site" evidence="9">
    <location>
        <begin position="154"/>
        <end position="157"/>
    </location>
    <ligand>
        <name>substrate</name>
    </ligand>
</feature>
<evidence type="ECO:0000256" key="8">
    <source>
        <dbReference type="PIRSR" id="PIRSR500134-1"/>
    </source>
</evidence>
<feature type="binding site" evidence="10">
    <location>
        <position position="123"/>
    </location>
    <ligand>
        <name>NAD(+)</name>
        <dbReference type="ChEBI" id="CHEBI:57540"/>
    </ligand>
</feature>
<reference evidence="12 13" key="1">
    <citation type="journal article" date="2012" name="Appl. Environ. Microbiol.">
        <title>Genome Sequence of Thermotolerant Bacillus methanolicus: Features and Regulation Related to Methylotrophy and Production of L-Lysine and L-Glutamate from Methanol.</title>
        <authorList>
            <person name="Heggeset T.M."/>
            <person name="Krog A."/>
            <person name="Balzer S."/>
            <person name="Wentzel A."/>
            <person name="Ellingsen T.E."/>
            <person name="Brautaset T."/>
        </authorList>
    </citation>
    <scope>NUCLEOTIDE SEQUENCE [LARGE SCALE GENOMIC DNA]</scope>
    <source>
        <strain evidence="12 13">PB1</strain>
    </source>
</reference>
<dbReference type="UniPathway" id="UPA00038">
    <property type="reaction ID" value="UER00491"/>
</dbReference>
<dbReference type="Gene3D" id="1.20.5.100">
    <property type="entry name" value="Cytochrome c1, transmembrane anchor, C-terminal"/>
    <property type="match status" value="1"/>
</dbReference>
<dbReference type="OrthoDB" id="9803238at2"/>
<dbReference type="NCBIfam" id="TIGR03026">
    <property type="entry name" value="NDP-sugDHase"/>
    <property type="match status" value="1"/>
</dbReference>
<dbReference type="SUPFAM" id="SSF51735">
    <property type="entry name" value="NAD(P)-binding Rossmann-fold domains"/>
    <property type="match status" value="1"/>
</dbReference>
<feature type="domain" description="UDP-glucose/GDP-mannose dehydrogenase C-terminal" evidence="11">
    <location>
        <begin position="315"/>
        <end position="417"/>
    </location>
</feature>
<keyword evidence="5 7" id="KW-0520">NAD</keyword>
<feature type="binding site" evidence="10">
    <location>
        <position position="265"/>
    </location>
    <ligand>
        <name>NAD(+)</name>
        <dbReference type="ChEBI" id="CHEBI:57540"/>
    </ligand>
</feature>
<organism evidence="12 13">
    <name type="scientific">Bacillus methanolicus PB1</name>
    <dbReference type="NCBI Taxonomy" id="997296"/>
    <lineage>
        <taxon>Bacteria</taxon>
        <taxon>Bacillati</taxon>
        <taxon>Bacillota</taxon>
        <taxon>Bacilli</taxon>
        <taxon>Bacillales</taxon>
        <taxon>Bacillaceae</taxon>
        <taxon>Bacillus</taxon>
    </lineage>
</organism>
<evidence type="ECO:0000259" key="11">
    <source>
        <dbReference type="SMART" id="SM00984"/>
    </source>
</evidence>